<dbReference type="Pfam" id="PF03006">
    <property type="entry name" value="HlyIII"/>
    <property type="match status" value="1"/>
</dbReference>
<reference evidence="7" key="1">
    <citation type="submission" date="2020-02" db="EMBL/GenBank/DDBJ databases">
        <authorList>
            <person name="Scholz U."/>
            <person name="Mascher M."/>
            <person name="Fiebig A."/>
        </authorList>
    </citation>
    <scope>NUCLEOTIDE SEQUENCE</scope>
</reference>
<dbReference type="GO" id="GO:0046872">
    <property type="term" value="F:metal ion binding"/>
    <property type="evidence" value="ECO:0007669"/>
    <property type="project" value="UniProtKB-KW"/>
</dbReference>
<feature type="transmembrane region" description="Helical" evidence="6">
    <location>
        <begin position="288"/>
        <end position="308"/>
    </location>
</feature>
<dbReference type="GO" id="GO:0009744">
    <property type="term" value="P:response to sucrose"/>
    <property type="evidence" value="ECO:0007669"/>
    <property type="project" value="UniProtKB-ARBA"/>
</dbReference>
<evidence type="ECO:0000313" key="7">
    <source>
        <dbReference type="EMBL" id="CAA7407537.1"/>
    </source>
</evidence>
<feature type="binding site" evidence="5">
    <location>
        <position position="286"/>
    </location>
    <ligand>
        <name>Zn(2+)</name>
        <dbReference type="ChEBI" id="CHEBI:29105"/>
    </ligand>
</feature>
<protein>
    <submittedName>
        <fullName evidence="7">Uncharacterized protein</fullName>
    </submittedName>
</protein>
<dbReference type="OrthoDB" id="529367at2759"/>
<feature type="transmembrane region" description="Helical" evidence="6">
    <location>
        <begin position="249"/>
        <end position="267"/>
    </location>
</feature>
<dbReference type="GO" id="GO:0038023">
    <property type="term" value="F:signaling receptor activity"/>
    <property type="evidence" value="ECO:0007669"/>
    <property type="project" value="TreeGrafter"/>
</dbReference>
<evidence type="ECO:0000256" key="1">
    <source>
        <dbReference type="ARBA" id="ARBA00004141"/>
    </source>
</evidence>
<keyword evidence="2 6" id="KW-0812">Transmembrane</keyword>
<feature type="transmembrane region" description="Helical" evidence="6">
    <location>
        <begin position="157"/>
        <end position="178"/>
    </location>
</feature>
<gene>
    <name evidence="7" type="ORF">SI8410_14018215</name>
</gene>
<feature type="binding site" evidence="5">
    <location>
        <position position="290"/>
    </location>
    <ligand>
        <name>Zn(2+)</name>
        <dbReference type="ChEBI" id="CHEBI:29105"/>
    </ligand>
</feature>
<feature type="transmembrane region" description="Helical" evidence="6">
    <location>
        <begin position="216"/>
        <end position="237"/>
    </location>
</feature>
<dbReference type="Proteomes" id="UP000663760">
    <property type="component" value="Chromosome 14"/>
</dbReference>
<proteinExistence type="predicted"/>
<evidence type="ECO:0000256" key="4">
    <source>
        <dbReference type="ARBA" id="ARBA00023136"/>
    </source>
</evidence>
<feature type="transmembrane region" description="Helical" evidence="6">
    <location>
        <begin position="123"/>
        <end position="145"/>
    </location>
</feature>
<evidence type="ECO:0000313" key="8">
    <source>
        <dbReference type="Proteomes" id="UP000663760"/>
    </source>
</evidence>
<dbReference type="EMBL" id="LR746277">
    <property type="protein sequence ID" value="CAA7407537.1"/>
    <property type="molecule type" value="Genomic_DNA"/>
</dbReference>
<dbReference type="GO" id="GO:0009725">
    <property type="term" value="P:response to hormone"/>
    <property type="evidence" value="ECO:0007669"/>
    <property type="project" value="UniProtKB-ARBA"/>
</dbReference>
<dbReference type="PANTHER" id="PTHR20855:SF115">
    <property type="entry name" value="HEPTAHELICAL TRANSMEMBRANE PROTEIN 1"/>
    <property type="match status" value="1"/>
</dbReference>
<evidence type="ECO:0000256" key="5">
    <source>
        <dbReference type="PIRSR" id="PIRSR604254-1"/>
    </source>
</evidence>
<feature type="binding site" evidence="5">
    <location>
        <position position="141"/>
    </location>
    <ligand>
        <name>Zn(2+)</name>
        <dbReference type="ChEBI" id="CHEBI:29105"/>
    </ligand>
</feature>
<evidence type="ECO:0000256" key="3">
    <source>
        <dbReference type="ARBA" id="ARBA00022989"/>
    </source>
</evidence>
<name>A0A7I8LBY0_SPIIN</name>
<accession>A0A7I8LBY0</accession>
<dbReference type="GO" id="GO:0016020">
    <property type="term" value="C:membrane"/>
    <property type="evidence" value="ECO:0007669"/>
    <property type="project" value="UniProtKB-SubCell"/>
</dbReference>
<comment type="subcellular location">
    <subcellularLocation>
        <location evidence="1">Membrane</location>
        <topology evidence="1">Multi-pass membrane protein</topology>
    </subcellularLocation>
</comment>
<organism evidence="7 8">
    <name type="scientific">Spirodela intermedia</name>
    <name type="common">Intermediate duckweed</name>
    <dbReference type="NCBI Taxonomy" id="51605"/>
    <lineage>
        <taxon>Eukaryota</taxon>
        <taxon>Viridiplantae</taxon>
        <taxon>Streptophyta</taxon>
        <taxon>Embryophyta</taxon>
        <taxon>Tracheophyta</taxon>
        <taxon>Spermatophyta</taxon>
        <taxon>Magnoliopsida</taxon>
        <taxon>Liliopsida</taxon>
        <taxon>Araceae</taxon>
        <taxon>Lemnoideae</taxon>
        <taxon>Spirodela</taxon>
    </lineage>
</organism>
<dbReference type="InterPro" id="IPR004254">
    <property type="entry name" value="AdipoR/HlyIII-related"/>
</dbReference>
<keyword evidence="4 6" id="KW-0472">Membrane</keyword>
<sequence length="318" mass="35693">MCNGGIDCVPLAGDLAEKRTTMKIEEREEAEPRLVTFDELPEYMKENEFIRGHYRMEWSIKHALLSLFRWHNETLNVWTHLVGFALFVWLTATNLHQVPEVEVLLQNFSCGDGGVEATARWPFFVFLGGAMFCLMSSTCCHLFCCHSQRLTIFLLRVDYVGIAVMIVASFFPPIYYVFQCEPHWQFVYLGTVTAMGAATVFTLFSPRLSSGEFRSLRATLFFATAFSGVVPAVHGAVANWEDPRRPAALAWEACMAAFYATGTLFYVTRVPERWRPGGFDLAGHSHQIFHILVVAGAVAHYAAAIILMKDGGTAAYCM</sequence>
<keyword evidence="5" id="KW-0479">Metal-binding</keyword>
<keyword evidence="5" id="KW-0862">Zinc</keyword>
<keyword evidence="8" id="KW-1185">Reference proteome</keyword>
<keyword evidence="3 6" id="KW-1133">Transmembrane helix</keyword>
<feature type="transmembrane region" description="Helical" evidence="6">
    <location>
        <begin position="184"/>
        <end position="204"/>
    </location>
</feature>
<feature type="transmembrane region" description="Helical" evidence="6">
    <location>
        <begin position="75"/>
        <end position="92"/>
    </location>
</feature>
<dbReference type="PANTHER" id="PTHR20855">
    <property type="entry name" value="ADIPOR/PROGESTIN RECEPTOR-RELATED"/>
    <property type="match status" value="1"/>
</dbReference>
<evidence type="ECO:0000256" key="6">
    <source>
        <dbReference type="SAM" id="Phobius"/>
    </source>
</evidence>
<evidence type="ECO:0000256" key="2">
    <source>
        <dbReference type="ARBA" id="ARBA00022692"/>
    </source>
</evidence>
<dbReference type="AlphaFoldDB" id="A0A7I8LBY0"/>